<keyword evidence="8" id="KW-0456">Lyase</keyword>
<dbReference type="PANTHER" id="PTHR35809">
    <property type="entry name" value="ARCHAETIDYLSERINE DECARBOXYLASE PROENZYME-RELATED"/>
    <property type="match status" value="1"/>
</dbReference>
<evidence type="ECO:0000313" key="13">
    <source>
        <dbReference type="Proteomes" id="UP000032417"/>
    </source>
</evidence>
<evidence type="ECO:0000256" key="2">
    <source>
        <dbReference type="ARBA" id="ARBA00022516"/>
    </source>
</evidence>
<dbReference type="Proteomes" id="UP000032417">
    <property type="component" value="Chromosome 1"/>
</dbReference>
<proteinExistence type="predicted"/>
<keyword evidence="3" id="KW-0210">Decarboxylase</keyword>
<keyword evidence="11" id="KW-0812">Transmembrane</keyword>
<reference evidence="12 13" key="1">
    <citation type="submission" date="2014-08" db="EMBL/GenBank/DDBJ databases">
        <authorList>
            <person name="Wibberg D."/>
        </authorList>
    </citation>
    <scope>NUCLEOTIDE SEQUENCE [LARGE SCALE GENOMIC DNA]</scope>
    <source>
        <strain evidence="13">ING2-E5B</strain>
    </source>
</reference>
<dbReference type="InterPro" id="IPR003817">
    <property type="entry name" value="PS_Dcarbxylase"/>
</dbReference>
<accession>A0A098BWM3</accession>
<dbReference type="EMBL" id="LN515532">
    <property type="protein sequence ID" value="CEA15055.1"/>
    <property type="molecule type" value="Genomic_DNA"/>
</dbReference>
<dbReference type="GO" id="GO:0004609">
    <property type="term" value="F:phosphatidylserine decarboxylase activity"/>
    <property type="evidence" value="ECO:0007669"/>
    <property type="project" value="InterPro"/>
</dbReference>
<keyword evidence="6" id="KW-0865">Zymogen</keyword>
<dbReference type="Pfam" id="PF02666">
    <property type="entry name" value="PS_Dcarbxylase"/>
    <property type="match status" value="1"/>
</dbReference>
<feature type="transmembrane region" description="Helical" evidence="11">
    <location>
        <begin position="12"/>
        <end position="29"/>
    </location>
</feature>
<evidence type="ECO:0000256" key="11">
    <source>
        <dbReference type="SAM" id="Phobius"/>
    </source>
</evidence>
<evidence type="ECO:0000313" key="12">
    <source>
        <dbReference type="EMBL" id="CEA15055.1"/>
    </source>
</evidence>
<keyword evidence="11" id="KW-1133">Transmembrane helix</keyword>
<evidence type="ECO:0000256" key="9">
    <source>
        <dbReference type="ARBA" id="ARBA00023264"/>
    </source>
</evidence>
<dbReference type="KEGG" id="pbt:ING2E5B_0286"/>
<dbReference type="STRING" id="1562970.ING2E5B_0286"/>
<keyword evidence="1" id="KW-1003">Cell membrane</keyword>
<evidence type="ECO:0000256" key="7">
    <source>
        <dbReference type="ARBA" id="ARBA00023209"/>
    </source>
</evidence>
<dbReference type="InterPro" id="IPR033175">
    <property type="entry name" value="PSD-A"/>
</dbReference>
<dbReference type="OrthoDB" id="9790893at2"/>
<dbReference type="PATRIC" id="fig|1562970.3.peg.282"/>
<dbReference type="PANTHER" id="PTHR35809:SF1">
    <property type="entry name" value="ARCHAETIDYLSERINE DECARBOXYLASE PROENZYME-RELATED"/>
    <property type="match status" value="1"/>
</dbReference>
<keyword evidence="13" id="KW-1185">Reference proteome</keyword>
<evidence type="ECO:0000256" key="3">
    <source>
        <dbReference type="ARBA" id="ARBA00022793"/>
    </source>
</evidence>
<evidence type="ECO:0000256" key="1">
    <source>
        <dbReference type="ARBA" id="ARBA00022475"/>
    </source>
</evidence>
<evidence type="ECO:0000256" key="4">
    <source>
        <dbReference type="ARBA" id="ARBA00023098"/>
    </source>
</evidence>
<dbReference type="NCBIfam" id="NF003678">
    <property type="entry name" value="PRK05305.1-2"/>
    <property type="match status" value="1"/>
</dbReference>
<keyword evidence="7" id="KW-0594">Phospholipid biosynthesis</keyword>
<dbReference type="GO" id="GO:0008654">
    <property type="term" value="P:phospholipid biosynthetic process"/>
    <property type="evidence" value="ECO:0007669"/>
    <property type="project" value="UniProtKB-KW"/>
</dbReference>
<gene>
    <name evidence="12" type="ORF">ING2E5B_0286</name>
</gene>
<keyword evidence="10" id="KW-0670">Pyruvate</keyword>
<keyword evidence="2" id="KW-0444">Lipid biosynthesis</keyword>
<evidence type="ECO:0000256" key="10">
    <source>
        <dbReference type="ARBA" id="ARBA00023317"/>
    </source>
</evidence>
<evidence type="ECO:0000256" key="5">
    <source>
        <dbReference type="ARBA" id="ARBA00023136"/>
    </source>
</evidence>
<keyword evidence="5 11" id="KW-0472">Membrane</keyword>
<dbReference type="AlphaFoldDB" id="A0A098BWM3"/>
<sequence>MAIHNEGKKPLIRIFIVLLLINVVITYFLPDTLFAVIVLAVSLILFGLSMNFYKKPNREYKGDLHGLVNAPTDGRIVAIEKVFEKDFFKDERIQISIFMTFFNAHSNWIPVSGKVVHCSHVPGNFYAAYLPKSSTENEHSNILIETPEHGTILTKQIAGAIARRIVTYVKEGEIVHIGSPLGFIKLGSRMDIYLPLDSEILVNIGEEVRANVTFLARLTKEENK</sequence>
<feature type="transmembrane region" description="Helical" evidence="11">
    <location>
        <begin position="35"/>
        <end position="53"/>
    </location>
</feature>
<keyword evidence="4" id="KW-0443">Lipid metabolism</keyword>
<keyword evidence="9" id="KW-1208">Phospholipid metabolism</keyword>
<name>A0A098BWM3_9BACT</name>
<organism evidence="12 13">
    <name type="scientific">Fermentimonas caenicola</name>
    <dbReference type="NCBI Taxonomy" id="1562970"/>
    <lineage>
        <taxon>Bacteria</taxon>
        <taxon>Pseudomonadati</taxon>
        <taxon>Bacteroidota</taxon>
        <taxon>Bacteroidia</taxon>
        <taxon>Bacteroidales</taxon>
        <taxon>Dysgonomonadaceae</taxon>
        <taxon>Fermentimonas</taxon>
    </lineage>
</organism>
<evidence type="ECO:0000256" key="6">
    <source>
        <dbReference type="ARBA" id="ARBA00023145"/>
    </source>
</evidence>
<dbReference type="HOGENOM" id="CLU_072492_1_0_10"/>
<protein>
    <submittedName>
        <fullName evidence="12">Phosphatidylserine decarboxylase</fullName>
    </submittedName>
</protein>
<evidence type="ECO:0000256" key="8">
    <source>
        <dbReference type="ARBA" id="ARBA00023239"/>
    </source>
</evidence>